<evidence type="ECO:0000256" key="2">
    <source>
        <dbReference type="SAM" id="SignalP"/>
    </source>
</evidence>
<dbReference type="OrthoDB" id="2328476at2"/>
<feature type="compositionally biased region" description="Polar residues" evidence="1">
    <location>
        <begin position="22"/>
        <end position="36"/>
    </location>
</feature>
<feature type="compositionally biased region" description="Low complexity" evidence="1">
    <location>
        <begin position="197"/>
        <end position="222"/>
    </location>
</feature>
<feature type="region of interest" description="Disordered" evidence="1">
    <location>
        <begin position="189"/>
        <end position="233"/>
    </location>
</feature>
<protein>
    <recommendedName>
        <fullName evidence="5">Lipoprotein</fullName>
    </recommendedName>
</protein>
<evidence type="ECO:0000313" key="4">
    <source>
        <dbReference type="Proteomes" id="UP000298021"/>
    </source>
</evidence>
<keyword evidence="4" id="KW-1185">Reference proteome</keyword>
<sequence length="292" mass="31672">MKKALLLATTGVALLLAGCSNGAQKSTDNSSSTYKTEMSKGNDAVNDEKYSKAMDHFASAIKAKKTDKAHDSKVQAQNLVKAKKLMNQRKFDGAKNALNEVTDQDNGNQKMVKHANKLLKKIKVIKTNRSNFTKNIATAQDVMNDAPDQAKTLLEQVTNFEGIKGKYYSDLYKQAKKLLANLPVKAENDTTTDTKADNSANTNNNDSTSADSNNGSDNQSGNPAANGDFDIEKKEIDGKTITDADINKAREDLSKQGVNAGAWSDNDIVRAIKNAYKDGRTTVTADDAKIQN</sequence>
<evidence type="ECO:0000313" key="3">
    <source>
        <dbReference type="EMBL" id="TGD22558.1"/>
    </source>
</evidence>
<feature type="chain" id="PRO_5021485538" description="Lipoprotein" evidence="2">
    <location>
        <begin position="23"/>
        <end position="292"/>
    </location>
</feature>
<comment type="caution">
    <text evidence="3">The sequence shown here is derived from an EMBL/GenBank/DDBJ whole genome shotgun (WGS) entry which is preliminary data.</text>
</comment>
<reference evidence="3 4" key="1">
    <citation type="submission" date="2018-10" db="EMBL/GenBank/DDBJ databases">
        <title>Lactobacillus sp. R7 and Lactobacillus sp. R19 isolated from fermented mustard green product of Taiwan.</title>
        <authorList>
            <person name="Lin S.-T."/>
        </authorList>
    </citation>
    <scope>NUCLEOTIDE SEQUENCE [LARGE SCALE GENOMIC DNA]</scope>
    <source>
        <strain evidence="3 4">BCRC 81127</strain>
    </source>
</reference>
<evidence type="ECO:0000256" key="1">
    <source>
        <dbReference type="SAM" id="MobiDB-lite"/>
    </source>
</evidence>
<accession>A0A4Z0JJU1</accession>
<keyword evidence="2" id="KW-0732">Signal</keyword>
<feature type="signal peptide" evidence="2">
    <location>
        <begin position="1"/>
        <end position="22"/>
    </location>
</feature>
<dbReference type="RefSeq" id="WP_135373431.1">
    <property type="nucleotide sequence ID" value="NZ_RKLY01000021.1"/>
</dbReference>
<evidence type="ECO:0008006" key="5">
    <source>
        <dbReference type="Google" id="ProtNLM"/>
    </source>
</evidence>
<organism evidence="3 4">
    <name type="scientific">Companilactobacillus suantsaicola</name>
    <dbReference type="NCBI Taxonomy" id="2487723"/>
    <lineage>
        <taxon>Bacteria</taxon>
        <taxon>Bacillati</taxon>
        <taxon>Bacillota</taxon>
        <taxon>Bacilli</taxon>
        <taxon>Lactobacillales</taxon>
        <taxon>Lactobacillaceae</taxon>
        <taxon>Companilactobacillus</taxon>
    </lineage>
</organism>
<dbReference type="EMBL" id="RKLY01000021">
    <property type="protein sequence ID" value="TGD22558.1"/>
    <property type="molecule type" value="Genomic_DNA"/>
</dbReference>
<dbReference type="AlphaFoldDB" id="A0A4Z0JJU1"/>
<dbReference type="Proteomes" id="UP000298021">
    <property type="component" value="Unassembled WGS sequence"/>
</dbReference>
<dbReference type="PROSITE" id="PS51257">
    <property type="entry name" value="PROKAR_LIPOPROTEIN"/>
    <property type="match status" value="1"/>
</dbReference>
<proteinExistence type="predicted"/>
<gene>
    <name evidence="3" type="ORF">EGT49_08565</name>
</gene>
<name>A0A4Z0JJU1_9LACO</name>
<feature type="region of interest" description="Disordered" evidence="1">
    <location>
        <begin position="22"/>
        <end position="42"/>
    </location>
</feature>